<protein>
    <recommendedName>
        <fullName evidence="4">Extracellular small neutral protease</fullName>
        <ecNumber evidence="3">3.4.24.77</ecNumber>
    </recommendedName>
    <alternativeName>
        <fullName evidence="7">Snapalysin</fullName>
    </alternativeName>
</protein>
<evidence type="ECO:0000313" key="10">
    <source>
        <dbReference type="Proteomes" id="UP000198727"/>
    </source>
</evidence>
<evidence type="ECO:0000256" key="4">
    <source>
        <dbReference type="ARBA" id="ARBA00019129"/>
    </source>
</evidence>
<keyword evidence="6" id="KW-0645">Protease</keyword>
<gene>
    <name evidence="9" type="ORF">SAMN05421810_102692</name>
</gene>
<evidence type="ECO:0000313" key="9">
    <source>
        <dbReference type="EMBL" id="SFP47356.1"/>
    </source>
</evidence>
<keyword evidence="6" id="KW-0378">Hydrolase</keyword>
<accession>A0A1I5QNC4</accession>
<dbReference type="GO" id="GO:0006508">
    <property type="term" value="P:proteolysis"/>
    <property type="evidence" value="ECO:0007669"/>
    <property type="project" value="InterPro"/>
</dbReference>
<keyword evidence="6" id="KW-0482">Metalloprotease</keyword>
<keyword evidence="5" id="KW-0479">Metal-binding</keyword>
<dbReference type="AlphaFoldDB" id="A0A1I5QNC4"/>
<dbReference type="OrthoDB" id="5243084at2"/>
<evidence type="ECO:0000256" key="7">
    <source>
        <dbReference type="ARBA" id="ARBA00029927"/>
    </source>
</evidence>
<dbReference type="EMBL" id="FOWW01000002">
    <property type="protein sequence ID" value="SFP47356.1"/>
    <property type="molecule type" value="Genomic_DNA"/>
</dbReference>
<keyword evidence="10" id="KW-1185">Reference proteome</keyword>
<feature type="chain" id="PRO_5038883942" description="Extracellular small neutral protease" evidence="8">
    <location>
        <begin position="23"/>
        <end position="192"/>
    </location>
</feature>
<evidence type="ECO:0000256" key="8">
    <source>
        <dbReference type="SAM" id="SignalP"/>
    </source>
</evidence>
<dbReference type="GO" id="GO:0004222">
    <property type="term" value="F:metalloendopeptidase activity"/>
    <property type="evidence" value="ECO:0007669"/>
    <property type="project" value="InterPro"/>
</dbReference>
<dbReference type="Gene3D" id="3.40.390.10">
    <property type="entry name" value="Collagenase (Catalytic Domain)"/>
    <property type="match status" value="1"/>
</dbReference>
<feature type="signal peptide" evidence="8">
    <location>
        <begin position="1"/>
        <end position="22"/>
    </location>
</feature>
<proteinExistence type="inferred from homology"/>
<dbReference type="EC" id="3.4.24.77" evidence="3"/>
<dbReference type="GO" id="GO:0005576">
    <property type="term" value="C:extracellular region"/>
    <property type="evidence" value="ECO:0007669"/>
    <property type="project" value="InterPro"/>
</dbReference>
<evidence type="ECO:0000256" key="2">
    <source>
        <dbReference type="ARBA" id="ARBA00006571"/>
    </source>
</evidence>
<reference evidence="10" key="1">
    <citation type="submission" date="2016-10" db="EMBL/GenBank/DDBJ databases">
        <authorList>
            <person name="Varghese N."/>
            <person name="Submissions S."/>
        </authorList>
    </citation>
    <scope>NUCLEOTIDE SEQUENCE [LARGE SCALE GENOMIC DNA]</scope>
    <source>
        <strain evidence="10">CGMCC 4.5579</strain>
    </source>
</reference>
<comment type="similarity">
    <text evidence="2">Belongs to the peptidase M7 family.</text>
</comment>
<dbReference type="GO" id="GO:0008270">
    <property type="term" value="F:zinc ion binding"/>
    <property type="evidence" value="ECO:0007669"/>
    <property type="project" value="InterPro"/>
</dbReference>
<dbReference type="STRING" id="587909.SAMN05421810_102692"/>
<evidence type="ECO:0000256" key="1">
    <source>
        <dbReference type="ARBA" id="ARBA00000612"/>
    </source>
</evidence>
<keyword evidence="8" id="KW-0732">Signal</keyword>
<sequence length="192" mass="20437">MPRRIVATFVLALTLGLVQVVGGPAALGATDDRADRGTVAVRTLYYDSSGAAEFKDAVDQGAQIWNESVRNVRLVKGSPASIRVVADNGWPRAYVPRLGSGTIYMGRQAVNQGHHVVRIAAHEFGHILGLPDRRTGRCEDLMSGASAGTSCTNPYPNATERAQVERNFGGGSAAETFGGVFVEDSRRMLAAH</sequence>
<dbReference type="Pfam" id="PF02031">
    <property type="entry name" value="Peptidase_M7"/>
    <property type="match status" value="1"/>
</dbReference>
<name>A0A1I5QNC4_9PSEU</name>
<organism evidence="9 10">
    <name type="scientific">Amycolatopsis arida</name>
    <dbReference type="NCBI Taxonomy" id="587909"/>
    <lineage>
        <taxon>Bacteria</taxon>
        <taxon>Bacillati</taxon>
        <taxon>Actinomycetota</taxon>
        <taxon>Actinomycetes</taxon>
        <taxon>Pseudonocardiales</taxon>
        <taxon>Pseudonocardiaceae</taxon>
        <taxon>Amycolatopsis</taxon>
    </lineage>
</organism>
<evidence type="ECO:0000256" key="5">
    <source>
        <dbReference type="ARBA" id="ARBA00022723"/>
    </source>
</evidence>
<dbReference type="SUPFAM" id="SSF55486">
    <property type="entry name" value="Metalloproteases ('zincins'), catalytic domain"/>
    <property type="match status" value="1"/>
</dbReference>
<dbReference type="Proteomes" id="UP000198727">
    <property type="component" value="Unassembled WGS sequence"/>
</dbReference>
<evidence type="ECO:0000256" key="3">
    <source>
        <dbReference type="ARBA" id="ARBA00012325"/>
    </source>
</evidence>
<evidence type="ECO:0000256" key="6">
    <source>
        <dbReference type="ARBA" id="ARBA00023049"/>
    </source>
</evidence>
<comment type="catalytic activity">
    <reaction evidence="1">
        <text>Hydrolyzes proteins with a preference for Tyr or Phe in the P1' position. Has no action on amino-acid p-nitroanilides.</text>
        <dbReference type="EC" id="3.4.24.77"/>
    </reaction>
</comment>
<dbReference type="InterPro" id="IPR000013">
    <property type="entry name" value="Peptidase_M7"/>
</dbReference>
<dbReference type="PRINTS" id="PR00787">
    <property type="entry name" value="NEUTRALPTASE"/>
</dbReference>
<dbReference type="InterPro" id="IPR024079">
    <property type="entry name" value="MetalloPept_cat_dom_sf"/>
</dbReference>
<dbReference type="RefSeq" id="WP_092529400.1">
    <property type="nucleotide sequence ID" value="NZ_FOWW01000002.1"/>
</dbReference>